<dbReference type="PROSITE" id="PS50865">
    <property type="entry name" value="ZF_MYND_2"/>
    <property type="match status" value="1"/>
</dbReference>
<gene>
    <name evidence="13" type="ORF">ACAOBT_LOCUS29317</name>
</gene>
<dbReference type="SUPFAM" id="SSF144232">
    <property type="entry name" value="HIT/MYND zinc finger-like"/>
    <property type="match status" value="1"/>
</dbReference>
<organism evidence="13 14">
    <name type="scientific">Acanthoscelides obtectus</name>
    <name type="common">Bean weevil</name>
    <name type="synonym">Bruchus obtectus</name>
    <dbReference type="NCBI Taxonomy" id="200917"/>
    <lineage>
        <taxon>Eukaryota</taxon>
        <taxon>Metazoa</taxon>
        <taxon>Ecdysozoa</taxon>
        <taxon>Arthropoda</taxon>
        <taxon>Hexapoda</taxon>
        <taxon>Insecta</taxon>
        <taxon>Pterygota</taxon>
        <taxon>Neoptera</taxon>
        <taxon>Endopterygota</taxon>
        <taxon>Coleoptera</taxon>
        <taxon>Polyphaga</taxon>
        <taxon>Cucujiformia</taxon>
        <taxon>Chrysomeloidea</taxon>
        <taxon>Chrysomelidae</taxon>
        <taxon>Bruchinae</taxon>
        <taxon>Bruchini</taxon>
        <taxon>Acanthoscelides</taxon>
    </lineage>
</organism>
<keyword evidence="14" id="KW-1185">Reference proteome</keyword>
<evidence type="ECO:0000259" key="12">
    <source>
        <dbReference type="PROSITE" id="PS50865"/>
    </source>
</evidence>
<dbReference type="InterPro" id="IPR046341">
    <property type="entry name" value="SET_dom_sf"/>
</dbReference>
<sequence length="549" mass="63052">MSNSKVNYFENCRQKLLRHLAVTDRVEEISKQFSSLSSNTERVRFVYDLLDGADLFPAFAEDLKNDDTAMEYRKKGNDMFKIKNNQAALVFYTKCIAHAEENSESLAIAYANRSAVLMEGGYFKECLEDIANALSNSYPEKLKPKLLGRKEKCQEVIHSQKTPLYHQRIPHIPEKSRNKHITCASDSVKIKDSDDLGKHVVATKDIQLGDIIAIEEPFSHILVGEYTSHCRGCLQLCFNLIPCQNCTKALYCSISCKDKARSYHQYECKLLKTFVTLGMDKMKMLPLKIAITVKDIHDKIRNTDFMENGEYRSDRYQEIHNLVDNQDKRSMSDVFGRCITASIIYHLMKLISFFTTDDEEETFLLVLLKHLQTAPCNFHQIFDFVERKGTVEIGAGAYSFLSMFNHSCSPNVVRQCYGSTNVLRAIRSIRAGEQLFDNYGYHYAVEPKESRRTSLREQYFFECSCEACEQDWPLYSSLPDLGVEALDFLSLERLTRGDVGYAQEILEQVLEAARKMEEPQPNKQFAELQEAAKQCFLLIGNFVKDPIMQ</sequence>
<dbReference type="GO" id="GO:0008170">
    <property type="term" value="F:N-methyltransferase activity"/>
    <property type="evidence" value="ECO:0007669"/>
    <property type="project" value="UniProtKB-ARBA"/>
</dbReference>
<evidence type="ECO:0000256" key="10">
    <source>
        <dbReference type="PROSITE-ProRule" id="PRU00134"/>
    </source>
</evidence>
<dbReference type="InterPro" id="IPR011990">
    <property type="entry name" value="TPR-like_helical_dom_sf"/>
</dbReference>
<protein>
    <recommendedName>
        <fullName evidence="8">Protein-lysine N-methyltransferase SMYD4</fullName>
    </recommendedName>
    <alternativeName>
        <fullName evidence="9">SET and MYND domain-containing protein 4</fullName>
    </alternativeName>
</protein>
<dbReference type="PANTHER" id="PTHR46165:SF6">
    <property type="entry name" value="SET AND MYND DOMAIN-CONTAINING PROTEIN 4-LIKE PROTEIN"/>
    <property type="match status" value="1"/>
</dbReference>
<dbReference type="Pfam" id="PF00856">
    <property type="entry name" value="SET"/>
    <property type="match status" value="1"/>
</dbReference>
<evidence type="ECO:0000256" key="8">
    <source>
        <dbReference type="ARBA" id="ARBA00093635"/>
    </source>
</evidence>
<dbReference type="InterPro" id="IPR001214">
    <property type="entry name" value="SET_dom"/>
</dbReference>
<dbReference type="Proteomes" id="UP001152888">
    <property type="component" value="Unassembled WGS sequence"/>
</dbReference>
<dbReference type="PROSITE" id="PS50280">
    <property type="entry name" value="SET"/>
    <property type="match status" value="1"/>
</dbReference>
<keyword evidence="5 10" id="KW-0863">Zinc-finger</keyword>
<keyword evidence="2" id="KW-0808">Transferase</keyword>
<evidence type="ECO:0000256" key="7">
    <source>
        <dbReference type="ARBA" id="ARBA00093423"/>
    </source>
</evidence>
<evidence type="ECO:0000313" key="14">
    <source>
        <dbReference type="Proteomes" id="UP001152888"/>
    </source>
</evidence>
<evidence type="ECO:0000256" key="1">
    <source>
        <dbReference type="ARBA" id="ARBA00022603"/>
    </source>
</evidence>
<dbReference type="GO" id="GO:0008270">
    <property type="term" value="F:zinc ion binding"/>
    <property type="evidence" value="ECO:0007669"/>
    <property type="project" value="UniProtKB-KW"/>
</dbReference>
<accession>A0A9P0Q188</accession>
<dbReference type="SUPFAM" id="SSF82199">
    <property type="entry name" value="SET domain"/>
    <property type="match status" value="1"/>
</dbReference>
<keyword evidence="6" id="KW-0862">Zinc</keyword>
<evidence type="ECO:0000256" key="4">
    <source>
        <dbReference type="ARBA" id="ARBA00022723"/>
    </source>
</evidence>
<dbReference type="GO" id="GO:0005634">
    <property type="term" value="C:nucleus"/>
    <property type="evidence" value="ECO:0007669"/>
    <property type="project" value="TreeGrafter"/>
</dbReference>
<dbReference type="Gene3D" id="1.25.40.10">
    <property type="entry name" value="Tetratricopeptide repeat domain"/>
    <property type="match status" value="1"/>
</dbReference>
<evidence type="ECO:0000256" key="2">
    <source>
        <dbReference type="ARBA" id="ARBA00022679"/>
    </source>
</evidence>
<dbReference type="GO" id="GO:0032259">
    <property type="term" value="P:methylation"/>
    <property type="evidence" value="ECO:0007669"/>
    <property type="project" value="UniProtKB-KW"/>
</dbReference>
<reference evidence="13" key="1">
    <citation type="submission" date="2022-03" db="EMBL/GenBank/DDBJ databases">
        <authorList>
            <person name="Sayadi A."/>
        </authorList>
    </citation>
    <scope>NUCLEOTIDE SEQUENCE</scope>
</reference>
<dbReference type="SUPFAM" id="SSF48452">
    <property type="entry name" value="TPR-like"/>
    <property type="match status" value="1"/>
</dbReference>
<dbReference type="PANTHER" id="PTHR46165">
    <property type="entry name" value="SET AND MYND DOMAIN-CONTAINING PROTEIN 4"/>
    <property type="match status" value="1"/>
</dbReference>
<evidence type="ECO:0000259" key="11">
    <source>
        <dbReference type="PROSITE" id="PS50280"/>
    </source>
</evidence>
<dbReference type="EMBL" id="CAKOFQ010007708">
    <property type="protein sequence ID" value="CAH2006818.1"/>
    <property type="molecule type" value="Genomic_DNA"/>
</dbReference>
<dbReference type="CDD" id="cd10536">
    <property type="entry name" value="SET_SMYD4"/>
    <property type="match status" value="1"/>
</dbReference>
<dbReference type="Gene3D" id="6.10.140.2220">
    <property type="match status" value="1"/>
</dbReference>
<dbReference type="InterPro" id="IPR002893">
    <property type="entry name" value="Znf_MYND"/>
</dbReference>
<dbReference type="GO" id="GO:0008276">
    <property type="term" value="F:protein methyltransferase activity"/>
    <property type="evidence" value="ECO:0007669"/>
    <property type="project" value="UniProtKB-ARBA"/>
</dbReference>
<dbReference type="OrthoDB" id="5945798at2759"/>
<dbReference type="SMART" id="SM00317">
    <property type="entry name" value="SET"/>
    <property type="match status" value="1"/>
</dbReference>
<dbReference type="GO" id="GO:0005737">
    <property type="term" value="C:cytoplasm"/>
    <property type="evidence" value="ECO:0007669"/>
    <property type="project" value="TreeGrafter"/>
</dbReference>
<evidence type="ECO:0000313" key="13">
    <source>
        <dbReference type="EMBL" id="CAH2006818.1"/>
    </source>
</evidence>
<comment type="caution">
    <text evidence="13">The sequence shown here is derived from an EMBL/GenBank/DDBJ whole genome shotgun (WGS) entry which is preliminary data.</text>
</comment>
<comment type="function">
    <text evidence="7">Protein-lysine N-methyltransferase. Monomethylates PRMT5, modulating its transcriptional activity. May also act as a histone methyltransferase. Plays a critical role in cardiac development. Acts as a key epigenetic regulator of gene expression during cardiac development via its dual activities as a methyltransferase and negative regulator of HDAC1.</text>
</comment>
<keyword evidence="3" id="KW-0949">S-adenosyl-L-methionine</keyword>
<dbReference type="GO" id="GO:0008757">
    <property type="term" value="F:S-adenosylmethionine-dependent methyltransferase activity"/>
    <property type="evidence" value="ECO:0007669"/>
    <property type="project" value="UniProtKB-ARBA"/>
</dbReference>
<evidence type="ECO:0000256" key="3">
    <source>
        <dbReference type="ARBA" id="ARBA00022691"/>
    </source>
</evidence>
<evidence type="ECO:0000256" key="5">
    <source>
        <dbReference type="ARBA" id="ARBA00022771"/>
    </source>
</evidence>
<feature type="domain" description="SET" evidence="11">
    <location>
        <begin position="186"/>
        <end position="440"/>
    </location>
</feature>
<name>A0A9P0Q188_ACAOB</name>
<dbReference type="AlphaFoldDB" id="A0A9P0Q188"/>
<proteinExistence type="predicted"/>
<keyword evidence="1" id="KW-0489">Methyltransferase</keyword>
<dbReference type="InterPro" id="IPR052097">
    <property type="entry name" value="SET-MYND_domain_protein"/>
</dbReference>
<dbReference type="Gene3D" id="2.170.270.10">
    <property type="entry name" value="SET domain"/>
    <property type="match status" value="1"/>
</dbReference>
<evidence type="ECO:0000256" key="6">
    <source>
        <dbReference type="ARBA" id="ARBA00022833"/>
    </source>
</evidence>
<keyword evidence="4" id="KW-0479">Metal-binding</keyword>
<dbReference type="InterPro" id="IPR044421">
    <property type="entry name" value="SMYD4_SET"/>
</dbReference>
<feature type="domain" description="MYND-type" evidence="12">
    <location>
        <begin position="230"/>
        <end position="268"/>
    </location>
</feature>
<evidence type="ECO:0000256" key="9">
    <source>
        <dbReference type="ARBA" id="ARBA00093680"/>
    </source>
</evidence>
<dbReference type="GO" id="GO:0042826">
    <property type="term" value="F:histone deacetylase binding"/>
    <property type="evidence" value="ECO:0007669"/>
    <property type="project" value="TreeGrafter"/>
</dbReference>
<dbReference type="Gene3D" id="1.10.220.160">
    <property type="match status" value="1"/>
</dbReference>